<dbReference type="Proteomes" id="UP000325030">
    <property type="component" value="Chromosome"/>
</dbReference>
<evidence type="ECO:0000259" key="2">
    <source>
        <dbReference type="Pfam" id="PF04101"/>
    </source>
</evidence>
<dbReference type="GeneID" id="41718910"/>
<gene>
    <name evidence="3" type="ORF">IC006_2625</name>
    <name evidence="4" type="ORF">IC007_2639</name>
</gene>
<proteinExistence type="inferred from homology"/>
<feature type="domain" description="Glycosyl transferase family 28 C-terminal" evidence="2">
    <location>
        <begin position="167"/>
        <end position="251"/>
    </location>
</feature>
<reference evidence="6" key="1">
    <citation type="submission" date="2018-09" db="EMBL/GenBank/DDBJ databases">
        <title>Complete Genome Sequencing of Sulfolobus sp. JCM 16834.</title>
        <authorList>
            <person name="Kato S."/>
            <person name="Itoh T."/>
            <person name="Ohkuma M."/>
        </authorList>
    </citation>
    <scope>NUCLEOTIDE SEQUENCE [LARGE SCALE GENOMIC DNA]</scope>
    <source>
        <strain evidence="6">IC-007</strain>
    </source>
</reference>
<accession>A0A510DZB8</accession>
<dbReference type="PANTHER" id="PTHR21015">
    <property type="entry name" value="UDP-N-ACETYLGLUCOSAMINE--N-ACETYLMURAMYL-(PENTAPEPTIDE) PYROPHOSPHORYL-UNDECAPRENOL N-ACETYLGLUCOSAMINE TRANSFERASE 1"/>
    <property type="match status" value="1"/>
</dbReference>
<accession>A0A510E6E8</accession>
<dbReference type="SUPFAM" id="SSF53756">
    <property type="entry name" value="UDP-Glycosyltransferase/glycogen phosphorylase"/>
    <property type="match status" value="1"/>
</dbReference>
<dbReference type="Proteomes" id="UP000322983">
    <property type="component" value="Chromosome"/>
</dbReference>
<dbReference type="RefSeq" id="WP_149528828.1">
    <property type="nucleotide sequence ID" value="NZ_AP018929.1"/>
</dbReference>
<sequence>MKILVIASGGGHTGYARAVAQYLPFKADFAVPKGDKWSIEVLSEYASRIFEVTKARGPKDGLGALLRNSLKSISESLSLEKYDVVIATGSNHSLFVALTTKLKGSRVFAIESQDRIVTKGKAVSLLSRFSEKVFVHWEEQRSLYRNSYVTGPIVEKPRYSPRDSGYVLVTAGTMGFPRLFKEVSKTKGFDFVVQTGQVEPSTVTASKVFSFDPDMERIIANASIVVTHQGKTAMESVVMYRKPTVIVYNADWTKAATKEDTRLYAKILGATFLDDPSTWKGGELTKALSNPMEPKQYGPGTGKLVDFILR</sequence>
<evidence type="ECO:0000256" key="1">
    <source>
        <dbReference type="ARBA" id="ARBA00006962"/>
    </source>
</evidence>
<dbReference type="PANTHER" id="PTHR21015:SF22">
    <property type="entry name" value="GLYCOSYLTRANSFERASE"/>
    <property type="match status" value="1"/>
</dbReference>
<dbReference type="Gene3D" id="3.40.50.2000">
    <property type="entry name" value="Glycogen Phosphorylase B"/>
    <property type="match status" value="2"/>
</dbReference>
<comment type="similarity">
    <text evidence="1">Belongs to the glycosyltransferase 28 family.</text>
</comment>
<keyword evidence="5" id="KW-1185">Reference proteome</keyword>
<dbReference type="GO" id="GO:0016758">
    <property type="term" value="F:hexosyltransferase activity"/>
    <property type="evidence" value="ECO:0007669"/>
    <property type="project" value="InterPro"/>
</dbReference>
<evidence type="ECO:0000313" key="5">
    <source>
        <dbReference type="Proteomes" id="UP000322983"/>
    </source>
</evidence>
<dbReference type="STRING" id="1294262.GCA_001316085_01524"/>
<dbReference type="OrthoDB" id="17804at2157"/>
<evidence type="ECO:0000313" key="6">
    <source>
        <dbReference type="Proteomes" id="UP000325030"/>
    </source>
</evidence>
<organism evidence="4 6">
    <name type="scientific">Sulfuracidifex tepidarius</name>
    <dbReference type="NCBI Taxonomy" id="1294262"/>
    <lineage>
        <taxon>Archaea</taxon>
        <taxon>Thermoproteota</taxon>
        <taxon>Thermoprotei</taxon>
        <taxon>Sulfolobales</taxon>
        <taxon>Sulfolobaceae</taxon>
        <taxon>Sulfuracidifex</taxon>
    </lineage>
</organism>
<dbReference type="InterPro" id="IPR007235">
    <property type="entry name" value="Glyco_trans_28_C"/>
</dbReference>
<dbReference type="EMBL" id="AP018929">
    <property type="protein sequence ID" value="BBG25290.1"/>
    <property type="molecule type" value="Genomic_DNA"/>
</dbReference>
<reference evidence="4 5" key="2">
    <citation type="journal article" date="2020" name="Int. J. Syst. Evol. Microbiol.">
        <title>Sulfuracidifex tepidarius gen. nov., sp. nov. and transfer of Sulfolobus metallicus Huber and Stetter 1992 to the genus Sulfuracidifex as Sulfuracidifex metallicus comb. nov.</title>
        <authorList>
            <person name="Itoh T."/>
            <person name="Miura T."/>
            <person name="Sakai H.D."/>
            <person name="Kato S."/>
            <person name="Ohkuma M."/>
            <person name="Takashina T."/>
        </authorList>
    </citation>
    <scope>NUCLEOTIDE SEQUENCE</scope>
    <source>
        <strain evidence="3 5">IC-006</strain>
        <strain evidence="4">IC-007</strain>
    </source>
</reference>
<evidence type="ECO:0000313" key="4">
    <source>
        <dbReference type="EMBL" id="BBG28084.1"/>
    </source>
</evidence>
<protein>
    <submittedName>
        <fullName evidence="4">UDP-N-acetylglucosamine--N-acetylmuramyl-(Pentapeptide) pyrophosphoryl-undecaprenol N-acetylglucosamine transferase</fullName>
    </submittedName>
</protein>
<keyword evidence="4" id="KW-0808">Transferase</keyword>
<name>A0A510E6E8_9CREN</name>
<dbReference type="Pfam" id="PF04101">
    <property type="entry name" value="Glyco_tran_28_C"/>
    <property type="match status" value="1"/>
</dbReference>
<evidence type="ECO:0000313" key="3">
    <source>
        <dbReference type="EMBL" id="BBG25290.1"/>
    </source>
</evidence>
<dbReference type="EMBL" id="AP018930">
    <property type="protein sequence ID" value="BBG28084.1"/>
    <property type="molecule type" value="Genomic_DNA"/>
</dbReference>
<dbReference type="KEGG" id="step:IC006_2625"/>
<dbReference type="AlphaFoldDB" id="A0A510E6E8"/>